<sequence>MSHHDELLQKKKCRVVDVERTMRVDVSRQNQENPGRDCLLTGRLLPHLAICNEASLISDGNPQVEYHILGIAKDQRTSIKQPNPTCVLECHRPIISRYCRHDDPIPLLRKILRNVHDKVAYQVKKNSIKVKCPYEVVEYVRG</sequence>
<dbReference type="AlphaFoldDB" id="A0A1I7Y9T6"/>
<name>A0A1I7Y9T6_9BILA</name>
<accession>A0A1I7Y9T6</accession>
<organism evidence="1 2">
    <name type="scientific">Steinernema glaseri</name>
    <dbReference type="NCBI Taxonomy" id="37863"/>
    <lineage>
        <taxon>Eukaryota</taxon>
        <taxon>Metazoa</taxon>
        <taxon>Ecdysozoa</taxon>
        <taxon>Nematoda</taxon>
        <taxon>Chromadorea</taxon>
        <taxon>Rhabditida</taxon>
        <taxon>Tylenchina</taxon>
        <taxon>Panagrolaimomorpha</taxon>
        <taxon>Strongyloidoidea</taxon>
        <taxon>Steinernematidae</taxon>
        <taxon>Steinernema</taxon>
    </lineage>
</organism>
<proteinExistence type="predicted"/>
<evidence type="ECO:0000313" key="2">
    <source>
        <dbReference type="WBParaSite" id="L893_g14130.t1"/>
    </source>
</evidence>
<dbReference type="Proteomes" id="UP000095287">
    <property type="component" value="Unplaced"/>
</dbReference>
<dbReference type="WBParaSite" id="L893_g14130.t1">
    <property type="protein sequence ID" value="L893_g14130.t1"/>
    <property type="gene ID" value="L893_g14130"/>
</dbReference>
<evidence type="ECO:0000313" key="1">
    <source>
        <dbReference type="Proteomes" id="UP000095287"/>
    </source>
</evidence>
<protein>
    <submittedName>
        <fullName evidence="2">AAA_11 domain-containing protein</fullName>
    </submittedName>
</protein>
<keyword evidence="1" id="KW-1185">Reference proteome</keyword>
<reference evidence="2" key="1">
    <citation type="submission" date="2016-11" db="UniProtKB">
        <authorList>
            <consortium name="WormBaseParasite"/>
        </authorList>
    </citation>
    <scope>IDENTIFICATION</scope>
</reference>